<dbReference type="Proteomes" id="UP000053424">
    <property type="component" value="Unassembled WGS sequence"/>
</dbReference>
<evidence type="ECO:0000256" key="1">
    <source>
        <dbReference type="ARBA" id="ARBA00006379"/>
    </source>
</evidence>
<accession>A0A0C3CDP5</accession>
<name>A0A0C3CDP5_HEBCY</name>
<evidence type="ECO:0000256" key="5">
    <source>
        <dbReference type="ARBA" id="ARBA00022838"/>
    </source>
</evidence>
<evidence type="ECO:0000256" key="10">
    <source>
        <dbReference type="SAM" id="Coils"/>
    </source>
</evidence>
<keyword evidence="4 9" id="KW-0498">Mitosis</keyword>
<evidence type="ECO:0000313" key="12">
    <source>
        <dbReference type="EMBL" id="KIM41711.1"/>
    </source>
</evidence>
<comment type="function">
    <text evidence="9">Acts as a component of the essential kinetochore-associated NDC80 complex, which is required for chromosome segregation and spindle checkpoint activity.</text>
</comment>
<dbReference type="AlphaFoldDB" id="A0A0C3CDP5"/>
<dbReference type="InterPro" id="IPR045143">
    <property type="entry name" value="Spc25"/>
</dbReference>
<feature type="domain" description="Chromosome segregation protein Spc25 C-terminal" evidence="11">
    <location>
        <begin position="172"/>
        <end position="241"/>
    </location>
</feature>
<dbReference type="GO" id="GO:0051301">
    <property type="term" value="P:cell division"/>
    <property type="evidence" value="ECO:0007669"/>
    <property type="project" value="UniProtKB-UniRule"/>
</dbReference>
<keyword evidence="13" id="KW-1185">Reference proteome</keyword>
<dbReference type="PANTHER" id="PTHR14281">
    <property type="entry name" value="KINETOCHORE PROTEIN SPC25-RELATED"/>
    <property type="match status" value="1"/>
</dbReference>
<comment type="subunit">
    <text evidence="9">Component of the NDC80 complex.</text>
</comment>
<protein>
    <recommendedName>
        <fullName evidence="9">Kinetochore protein SPC25</fullName>
    </recommendedName>
</protein>
<dbReference type="STRING" id="686832.A0A0C3CDP5"/>
<gene>
    <name evidence="12" type="ORF">M413DRAFT_444953</name>
</gene>
<dbReference type="PANTHER" id="PTHR14281:SF0">
    <property type="entry name" value="KINETOCHORE PROTEIN SPC25"/>
    <property type="match status" value="1"/>
</dbReference>
<dbReference type="Pfam" id="PF08234">
    <property type="entry name" value="Spindle_Spc25"/>
    <property type="match status" value="1"/>
</dbReference>
<evidence type="ECO:0000256" key="8">
    <source>
        <dbReference type="ARBA" id="ARBA00023328"/>
    </source>
</evidence>
<evidence type="ECO:0000256" key="2">
    <source>
        <dbReference type="ARBA" id="ARBA00022454"/>
    </source>
</evidence>
<feature type="coiled-coil region" evidence="10">
    <location>
        <begin position="56"/>
        <end position="146"/>
    </location>
</feature>
<evidence type="ECO:0000259" key="11">
    <source>
        <dbReference type="Pfam" id="PF08234"/>
    </source>
</evidence>
<dbReference type="HOGENOM" id="CLU_093947_0_0_1"/>
<keyword evidence="8 9" id="KW-0137">Centromere</keyword>
<evidence type="ECO:0000256" key="4">
    <source>
        <dbReference type="ARBA" id="ARBA00022776"/>
    </source>
</evidence>
<keyword evidence="7 9" id="KW-0131">Cell cycle</keyword>
<evidence type="ECO:0000256" key="3">
    <source>
        <dbReference type="ARBA" id="ARBA00022618"/>
    </source>
</evidence>
<evidence type="ECO:0000313" key="13">
    <source>
        <dbReference type="Proteomes" id="UP000053424"/>
    </source>
</evidence>
<dbReference type="Gene3D" id="3.30.457.50">
    <property type="entry name" value="Chromosome segregation protein Spc25"/>
    <property type="match status" value="1"/>
</dbReference>
<dbReference type="CDD" id="cd23784">
    <property type="entry name" value="RWD_Spc25"/>
    <property type="match status" value="1"/>
</dbReference>
<organism evidence="12 13">
    <name type="scientific">Hebeloma cylindrosporum</name>
    <dbReference type="NCBI Taxonomy" id="76867"/>
    <lineage>
        <taxon>Eukaryota</taxon>
        <taxon>Fungi</taxon>
        <taxon>Dikarya</taxon>
        <taxon>Basidiomycota</taxon>
        <taxon>Agaricomycotina</taxon>
        <taxon>Agaricomycetes</taxon>
        <taxon>Agaricomycetidae</taxon>
        <taxon>Agaricales</taxon>
        <taxon>Agaricineae</taxon>
        <taxon>Hymenogastraceae</taxon>
        <taxon>Hebeloma</taxon>
    </lineage>
</organism>
<dbReference type="EMBL" id="KN831779">
    <property type="protein sequence ID" value="KIM41711.1"/>
    <property type="molecule type" value="Genomic_DNA"/>
</dbReference>
<keyword evidence="2 9" id="KW-0158">Chromosome</keyword>
<evidence type="ECO:0000256" key="7">
    <source>
        <dbReference type="ARBA" id="ARBA00023306"/>
    </source>
</evidence>
<dbReference type="InterPro" id="IPR013255">
    <property type="entry name" value="Spc25_C"/>
</dbReference>
<keyword evidence="6 10" id="KW-0175">Coiled coil</keyword>
<proteinExistence type="inferred from homology"/>
<dbReference type="GO" id="GO:0005634">
    <property type="term" value="C:nucleus"/>
    <property type="evidence" value="ECO:0007669"/>
    <property type="project" value="UniProtKB-SubCell"/>
</dbReference>
<keyword evidence="3 9" id="KW-0132">Cell division</keyword>
<keyword evidence="9" id="KW-0539">Nucleus</keyword>
<dbReference type="OrthoDB" id="4056921at2759"/>
<comment type="similarity">
    <text evidence="1 9">Belongs to the SPC25 family.</text>
</comment>
<keyword evidence="5 9" id="KW-0995">Kinetochore</keyword>
<reference evidence="13" key="2">
    <citation type="submission" date="2015-01" db="EMBL/GenBank/DDBJ databases">
        <title>Evolutionary Origins and Diversification of the Mycorrhizal Mutualists.</title>
        <authorList>
            <consortium name="DOE Joint Genome Institute"/>
            <consortium name="Mycorrhizal Genomics Consortium"/>
            <person name="Kohler A."/>
            <person name="Kuo A."/>
            <person name="Nagy L.G."/>
            <person name="Floudas D."/>
            <person name="Copeland A."/>
            <person name="Barry K.W."/>
            <person name="Cichocki N."/>
            <person name="Veneault-Fourrey C."/>
            <person name="LaButti K."/>
            <person name="Lindquist E.A."/>
            <person name="Lipzen A."/>
            <person name="Lundell T."/>
            <person name="Morin E."/>
            <person name="Murat C."/>
            <person name="Riley R."/>
            <person name="Ohm R."/>
            <person name="Sun H."/>
            <person name="Tunlid A."/>
            <person name="Henrissat B."/>
            <person name="Grigoriev I.V."/>
            <person name="Hibbett D.S."/>
            <person name="Martin F."/>
        </authorList>
    </citation>
    <scope>NUCLEOTIDE SEQUENCE [LARGE SCALE GENOMIC DNA]</scope>
    <source>
        <strain evidence="13">h7</strain>
    </source>
</reference>
<reference evidence="12 13" key="1">
    <citation type="submission" date="2014-04" db="EMBL/GenBank/DDBJ databases">
        <authorList>
            <consortium name="DOE Joint Genome Institute"/>
            <person name="Kuo A."/>
            <person name="Gay G."/>
            <person name="Dore J."/>
            <person name="Kohler A."/>
            <person name="Nagy L.G."/>
            <person name="Floudas D."/>
            <person name="Copeland A."/>
            <person name="Barry K.W."/>
            <person name="Cichocki N."/>
            <person name="Veneault-Fourrey C."/>
            <person name="LaButti K."/>
            <person name="Lindquist E.A."/>
            <person name="Lipzen A."/>
            <person name="Lundell T."/>
            <person name="Morin E."/>
            <person name="Murat C."/>
            <person name="Sun H."/>
            <person name="Tunlid A."/>
            <person name="Henrissat B."/>
            <person name="Grigoriev I.V."/>
            <person name="Hibbett D.S."/>
            <person name="Martin F."/>
            <person name="Nordberg H.P."/>
            <person name="Cantor M.N."/>
            <person name="Hua S.X."/>
        </authorList>
    </citation>
    <scope>NUCLEOTIDE SEQUENCE [LARGE SCALE GENOMIC DNA]</scope>
    <source>
        <strain evidence="13">h7</strain>
    </source>
</reference>
<evidence type="ECO:0000256" key="6">
    <source>
        <dbReference type="ARBA" id="ARBA00023054"/>
    </source>
</evidence>
<dbReference type="GO" id="GO:0031262">
    <property type="term" value="C:Ndc80 complex"/>
    <property type="evidence" value="ECO:0007669"/>
    <property type="project" value="InterPro"/>
</dbReference>
<evidence type="ECO:0000256" key="9">
    <source>
        <dbReference type="RuleBase" id="RU367150"/>
    </source>
</evidence>
<dbReference type="GO" id="GO:0007059">
    <property type="term" value="P:chromosome segregation"/>
    <property type="evidence" value="ECO:0007669"/>
    <property type="project" value="InterPro"/>
</dbReference>
<sequence length="251" mass="28440">MTQTFRTPQIDLAAILSHQHPSIDLRVETFENSSRNFLKALTGYKNRAITTLSERRKHQAHEKKKLTEKAQAVEAETGQCKLKEIELVAQLEREKEERKDAELTVAGLKRQLATLRDKVASVDTDIEQYRALAQNLHREKNKERSTLSLYASHVSPEARLCEERLSSTIEGVGKGRLLVRFSSIDPADPDREASLVIDISTQNYKVITSSPPLPSMSILVNNLNETRDVYAFIRDVRSAYKSLLDPTEDIP</sequence>
<comment type="subcellular location">
    <subcellularLocation>
        <location evidence="9">Nucleus</location>
    </subcellularLocation>
    <subcellularLocation>
        <location evidence="9">Chromosome</location>
        <location evidence="9">Centromere</location>
        <location evidence="9">Kinetochore</location>
    </subcellularLocation>
</comment>